<feature type="region of interest" description="Disordered" evidence="1">
    <location>
        <begin position="142"/>
        <end position="176"/>
    </location>
</feature>
<feature type="compositionally biased region" description="Acidic residues" evidence="1">
    <location>
        <begin position="377"/>
        <end position="429"/>
    </location>
</feature>
<evidence type="ECO:0000256" key="1">
    <source>
        <dbReference type="SAM" id="MobiDB-lite"/>
    </source>
</evidence>
<evidence type="ECO:0000313" key="2">
    <source>
        <dbReference type="EMBL" id="AAS98177.1"/>
    </source>
</evidence>
<sequence>MHHRAPAPQPLHLRFCQSRQTQRGPAFLRWSVLVEVEPRAALRPVGTRGGAIAQAQRRCLRVQHQFQGTTGRTPHRRRQRLQPRLHLRHQVRVGRRGAPQDHARLFERLDARGQGIVGMHRQREDEREQPQPAHQCATVAVPSWDGAARNARRSSSSNGSARASSPTRSIHASARSGVRVLASAISSSSFRFARSTRPKRPRCSRRMRAAAARSSTVGPAPRARSSRSWCVRARRYTWAARPASFGDTPRRRSTAAYACQMMMPSPTTSAATVTEDATSLLFDWLLLLLRERDASPSAFSVPEEPSLVPPSSELREASSVDSLSLDSEWLVPSSPEPLDSDWLEPSPLEPLDSEWLVPSSPEPLDSDRLEPSPLEPLDSDWLESPEPSDDAPESDWLDSPEPSDEAAESDPSDEAAESEPSDEAAESEPSEALMPPPGPNAAGALHPETVITTAMHSARFTDFFVFIERISRCPSVLHVGRPSHGGTTDWQPSQQRAERKDVAISRLYARHHAACREAHEPKVRYALRAR</sequence>
<dbReference type="EMBL" id="AY530756">
    <property type="protein sequence ID" value="AAS98177.1"/>
    <property type="molecule type" value="Genomic_DNA"/>
</dbReference>
<dbReference type="AlphaFoldDB" id="Q6E7D5"/>
<accession>Q6E7D5</accession>
<proteinExistence type="predicted"/>
<protein>
    <submittedName>
        <fullName evidence="2">ORFA</fullName>
    </submittedName>
</protein>
<feature type="region of interest" description="Disordered" evidence="1">
    <location>
        <begin position="192"/>
        <end position="223"/>
    </location>
</feature>
<feature type="compositionally biased region" description="Low complexity" evidence="1">
    <location>
        <begin position="300"/>
        <end position="312"/>
    </location>
</feature>
<feature type="compositionally biased region" description="Low complexity" evidence="1">
    <location>
        <begin position="146"/>
        <end position="165"/>
    </location>
</feature>
<name>Q6E7D5_MYXXA</name>
<feature type="compositionally biased region" description="Basic residues" evidence="1">
    <location>
        <begin position="194"/>
        <end position="208"/>
    </location>
</feature>
<reference evidence="2" key="1">
    <citation type="journal article" date="2004" name="Microbiology">
        <title>HthA, a putative DNA-binding protein, and HthB are important for fruiting body morphogenesis in Myxococcus xanthus.</title>
        <authorList>
            <person name="Nielsen M."/>
            <person name="Rasmussen A.A."/>
            <person name="Ellehauge E."/>
            <person name="Treuner-Lange A."/>
            <person name="Sogaard-Andersen L."/>
        </authorList>
    </citation>
    <scope>NUCLEOTIDE SEQUENCE</scope>
    <source>
        <strain evidence="2">DK1622</strain>
    </source>
</reference>
<feature type="region of interest" description="Disordered" evidence="1">
    <location>
        <begin position="298"/>
        <end position="444"/>
    </location>
</feature>
<organism evidence="2">
    <name type="scientific">Myxococcus xanthus</name>
    <dbReference type="NCBI Taxonomy" id="34"/>
    <lineage>
        <taxon>Bacteria</taxon>
        <taxon>Pseudomonadati</taxon>
        <taxon>Myxococcota</taxon>
        <taxon>Myxococcia</taxon>
        <taxon>Myxococcales</taxon>
        <taxon>Cystobacterineae</taxon>
        <taxon>Myxococcaceae</taxon>
        <taxon>Myxococcus</taxon>
    </lineage>
</organism>